<evidence type="ECO:0000259" key="8">
    <source>
        <dbReference type="PROSITE" id="PS50110"/>
    </source>
</evidence>
<organism evidence="9 10">
    <name type="scientific">Pseudanabaena mucicola FACHB-723</name>
    <dbReference type="NCBI Taxonomy" id="2692860"/>
    <lineage>
        <taxon>Bacteria</taxon>
        <taxon>Bacillati</taxon>
        <taxon>Cyanobacteriota</taxon>
        <taxon>Cyanophyceae</taxon>
        <taxon>Pseudanabaenales</taxon>
        <taxon>Pseudanabaenaceae</taxon>
        <taxon>Pseudanabaena</taxon>
    </lineage>
</organism>
<comment type="catalytic activity">
    <reaction evidence="1">
        <text>ATP + protein L-histidine = ADP + protein N-phospho-L-histidine.</text>
        <dbReference type="EC" id="2.7.13.3"/>
    </reaction>
</comment>
<feature type="modified residue" description="4-aspartylphosphate" evidence="6">
    <location>
        <position position="52"/>
    </location>
</feature>
<dbReference type="SMART" id="SM00387">
    <property type="entry name" value="HATPase_c"/>
    <property type="match status" value="1"/>
</dbReference>
<dbReference type="SUPFAM" id="SSF55874">
    <property type="entry name" value="ATPase domain of HSP90 chaperone/DNA topoisomerase II/histidine kinase"/>
    <property type="match status" value="1"/>
</dbReference>
<evidence type="ECO:0000313" key="10">
    <source>
        <dbReference type="Proteomes" id="UP000642094"/>
    </source>
</evidence>
<evidence type="ECO:0000256" key="3">
    <source>
        <dbReference type="ARBA" id="ARBA00022553"/>
    </source>
</evidence>
<protein>
    <recommendedName>
        <fullName evidence="2">histidine kinase</fullName>
        <ecNumber evidence="2">2.7.13.3</ecNumber>
    </recommendedName>
</protein>
<keyword evidence="5" id="KW-0902">Two-component regulatory system</keyword>
<keyword evidence="4 9" id="KW-0808">Transferase</keyword>
<name>A0ABR7ZRT8_9CYAN</name>
<dbReference type="InterPro" id="IPR003594">
    <property type="entry name" value="HATPase_dom"/>
</dbReference>
<evidence type="ECO:0000259" key="7">
    <source>
        <dbReference type="PROSITE" id="PS50109"/>
    </source>
</evidence>
<dbReference type="PANTHER" id="PTHR43547:SF2">
    <property type="entry name" value="HYBRID SIGNAL TRANSDUCTION HISTIDINE KINASE C"/>
    <property type="match status" value="1"/>
</dbReference>
<reference evidence="9 10" key="1">
    <citation type="journal article" date="2020" name="ISME J.">
        <title>Comparative genomics reveals insights into cyanobacterial evolution and habitat adaptation.</title>
        <authorList>
            <person name="Chen M.Y."/>
            <person name="Teng W.K."/>
            <person name="Zhao L."/>
            <person name="Hu C.X."/>
            <person name="Zhou Y.K."/>
            <person name="Han B.P."/>
            <person name="Song L.R."/>
            <person name="Shu W.S."/>
        </authorList>
    </citation>
    <scope>NUCLEOTIDE SEQUENCE [LARGE SCALE GENOMIC DNA]</scope>
    <source>
        <strain evidence="9 10">FACHB-723</strain>
    </source>
</reference>
<dbReference type="InterPro" id="IPR001789">
    <property type="entry name" value="Sig_transdc_resp-reg_receiver"/>
</dbReference>
<accession>A0ABR7ZRT8</accession>
<dbReference type="PANTHER" id="PTHR43547">
    <property type="entry name" value="TWO-COMPONENT HISTIDINE KINASE"/>
    <property type="match status" value="1"/>
</dbReference>
<comment type="caution">
    <text evidence="9">The sequence shown here is derived from an EMBL/GenBank/DDBJ whole genome shotgun (WGS) entry which is preliminary data.</text>
</comment>
<dbReference type="CDD" id="cd00082">
    <property type="entry name" value="HisKA"/>
    <property type="match status" value="1"/>
</dbReference>
<proteinExistence type="predicted"/>
<dbReference type="EC" id="2.7.13.3" evidence="2"/>
<dbReference type="RefSeq" id="WP_190401511.1">
    <property type="nucleotide sequence ID" value="NZ_JACJQB010000001.1"/>
</dbReference>
<dbReference type="InterPro" id="IPR036890">
    <property type="entry name" value="HATPase_C_sf"/>
</dbReference>
<evidence type="ECO:0000256" key="5">
    <source>
        <dbReference type="ARBA" id="ARBA00023012"/>
    </source>
</evidence>
<dbReference type="SMART" id="SM00388">
    <property type="entry name" value="HisKA"/>
    <property type="match status" value="1"/>
</dbReference>
<dbReference type="Gene3D" id="3.30.565.10">
    <property type="entry name" value="Histidine kinase-like ATPase, C-terminal domain"/>
    <property type="match status" value="1"/>
</dbReference>
<dbReference type="EMBL" id="JACJQB010000001">
    <property type="protein sequence ID" value="MBD2186621.1"/>
    <property type="molecule type" value="Genomic_DNA"/>
</dbReference>
<dbReference type="Pfam" id="PF02518">
    <property type="entry name" value="HATPase_c"/>
    <property type="match status" value="1"/>
</dbReference>
<dbReference type="Gene3D" id="1.10.287.130">
    <property type="match status" value="1"/>
</dbReference>
<dbReference type="SUPFAM" id="SSF52172">
    <property type="entry name" value="CheY-like"/>
    <property type="match status" value="1"/>
</dbReference>
<gene>
    <name evidence="9" type="ORF">H6F41_00510</name>
</gene>
<evidence type="ECO:0000256" key="1">
    <source>
        <dbReference type="ARBA" id="ARBA00000085"/>
    </source>
</evidence>
<dbReference type="Gene3D" id="3.40.50.2300">
    <property type="match status" value="1"/>
</dbReference>
<evidence type="ECO:0000256" key="4">
    <source>
        <dbReference type="ARBA" id="ARBA00022777"/>
    </source>
</evidence>
<dbReference type="PROSITE" id="PS50109">
    <property type="entry name" value="HIS_KIN"/>
    <property type="match status" value="1"/>
</dbReference>
<keyword evidence="3 6" id="KW-0597">Phosphoprotein</keyword>
<dbReference type="Pfam" id="PF00512">
    <property type="entry name" value="HisKA"/>
    <property type="match status" value="1"/>
</dbReference>
<dbReference type="SMART" id="SM00448">
    <property type="entry name" value="REC"/>
    <property type="match status" value="1"/>
</dbReference>
<dbReference type="Pfam" id="PF00072">
    <property type="entry name" value="Response_reg"/>
    <property type="match status" value="1"/>
</dbReference>
<dbReference type="PRINTS" id="PR00344">
    <property type="entry name" value="BCTRLSENSOR"/>
</dbReference>
<sequence length="369" mass="41892">MTRILIIEDEELIRESLEDLLLAEGFEVITADNGQQGINLANQQQPHLILCDVMMPILNGYEVLSQLRQNKELDHVPFLFLTSLIDRQSSRKGMSLGADDYLEKPCTKDELLAAIAVRLGKQEAIKVSIKSQMEALRTSIALSLPHEFHTPLSGIMSLAELMMMQSEDLQPAEVYEYAEDIHHSSKRLQRVIQNYLLYSRLIVTRSRGETRFTAEDPCNSQILIQTLGERRAKMYDRLEDLELDLVDFEILIAADDLIKIVDELIDNAFKYSVKGSKVRLSSHISDHVWLFNIQDYGRGISKQQISSIGAFIQFNRQFYEQQGMGLGLSIAQTLIEFYGGELKIDSQENIGTNLQISIPCDRNLPPTEA</sequence>
<dbReference type="Proteomes" id="UP000642094">
    <property type="component" value="Unassembled WGS sequence"/>
</dbReference>
<keyword evidence="4 9" id="KW-0418">Kinase</keyword>
<evidence type="ECO:0000256" key="2">
    <source>
        <dbReference type="ARBA" id="ARBA00012438"/>
    </source>
</evidence>
<dbReference type="InterPro" id="IPR036097">
    <property type="entry name" value="HisK_dim/P_sf"/>
</dbReference>
<dbReference type="InterPro" id="IPR011006">
    <property type="entry name" value="CheY-like_superfamily"/>
</dbReference>
<feature type="domain" description="Response regulatory" evidence="8">
    <location>
        <begin position="3"/>
        <end position="119"/>
    </location>
</feature>
<feature type="domain" description="Histidine kinase" evidence="7">
    <location>
        <begin position="143"/>
        <end position="362"/>
    </location>
</feature>
<evidence type="ECO:0000256" key="6">
    <source>
        <dbReference type="PROSITE-ProRule" id="PRU00169"/>
    </source>
</evidence>
<dbReference type="InterPro" id="IPR004358">
    <property type="entry name" value="Sig_transdc_His_kin-like_C"/>
</dbReference>
<dbReference type="GO" id="GO:0016301">
    <property type="term" value="F:kinase activity"/>
    <property type="evidence" value="ECO:0007669"/>
    <property type="project" value="UniProtKB-KW"/>
</dbReference>
<dbReference type="SUPFAM" id="SSF47384">
    <property type="entry name" value="Homodimeric domain of signal transducing histidine kinase"/>
    <property type="match status" value="1"/>
</dbReference>
<dbReference type="InterPro" id="IPR005467">
    <property type="entry name" value="His_kinase_dom"/>
</dbReference>
<dbReference type="PROSITE" id="PS50110">
    <property type="entry name" value="RESPONSE_REGULATORY"/>
    <property type="match status" value="1"/>
</dbReference>
<keyword evidence="10" id="KW-1185">Reference proteome</keyword>
<dbReference type="InterPro" id="IPR003661">
    <property type="entry name" value="HisK_dim/P_dom"/>
</dbReference>
<evidence type="ECO:0000313" key="9">
    <source>
        <dbReference type="EMBL" id="MBD2186621.1"/>
    </source>
</evidence>